<feature type="domain" description="Cyclic nucleotide-binding" evidence="1">
    <location>
        <begin position="98"/>
        <end position="215"/>
    </location>
</feature>
<dbReference type="SUPFAM" id="SSF51206">
    <property type="entry name" value="cAMP-binding domain-like"/>
    <property type="match status" value="1"/>
</dbReference>
<comment type="caution">
    <text evidence="2">The sequence shown here is derived from an EMBL/GenBank/DDBJ whole genome shotgun (WGS) entry which is preliminary data.</text>
</comment>
<accession>A0ABD3G4A6</accession>
<proteinExistence type="predicted"/>
<organism evidence="2 3">
    <name type="scientific">Phytophthora oleae</name>
    <dbReference type="NCBI Taxonomy" id="2107226"/>
    <lineage>
        <taxon>Eukaryota</taxon>
        <taxon>Sar</taxon>
        <taxon>Stramenopiles</taxon>
        <taxon>Oomycota</taxon>
        <taxon>Peronosporomycetes</taxon>
        <taxon>Peronosporales</taxon>
        <taxon>Peronosporaceae</taxon>
        <taxon>Phytophthora</taxon>
    </lineage>
</organism>
<dbReference type="AlphaFoldDB" id="A0ABD3G4A6"/>
<gene>
    <name evidence="2" type="ORF">V7S43_001123</name>
</gene>
<sequence>MTMCLYPLRGNTLPRKTVFTPSIKLKIWRATEGRLRTRKLRYFSTKLWTYAWVRSTIDRWKAAVFQITRVRSPWTSMLQDNFYLRSQLTLIMIHLLPLFKDIPRQQCLEMCKYCSVEVMPLDSSVFERGDEVLDHFFLIISGSVTMQQLLSPSLQASATTGLDSRARVSVRVLKCGDSFGEVELMLNTSKRLIDAVVSSNRTKLHRVPKYLFCRVWPVQEDLESKLMTIKRAFDAASPLEPEQLCSIYYSAINCSFTRNEVVLGANTQRGTLLVIESGFCVVHDYITLQRKRPRKPAQRDSFQSRTPAPKLALDTRVASLGPSSILLAEFDLTTDTPTNLPDGEYIVAESPIVNAFTVELYPKASEAPATAPSRRHDLLIATLLGRGGLQTVRAAIATQHDRRTESAGVLMRLAEATVPKEKFAEVFSPSVSPLKRNMDTTNMTSDGKTPMQMELHHYLRDRQLPRNPRQPRSTKKSICLVTVGPTALPTKSLGISTGSFAIPTIDGRAKGLFPVLRPVGRCPDVGQHETQSYLDPAVVAASMRSTQLIKESRVIAELSHHSQEILGPRLNTAMEKRQRHGRPPSRQLESRDRLIDVLTPDTNFDNDRRRTEFCRRLLHLKSSDGHK</sequence>
<reference evidence="2 3" key="1">
    <citation type="submission" date="2024-09" db="EMBL/GenBank/DDBJ databases">
        <title>Genome sequencing and assembly of Phytophthora oleae, isolate VK10A, causative agent of rot of olive drupes.</title>
        <authorList>
            <person name="Conti Taguali S."/>
            <person name="Riolo M."/>
            <person name="La Spada F."/>
            <person name="Cacciola S.O."/>
            <person name="Dionisio G."/>
        </authorList>
    </citation>
    <scope>NUCLEOTIDE SEQUENCE [LARGE SCALE GENOMIC DNA]</scope>
    <source>
        <strain evidence="2 3">VK10A</strain>
    </source>
</reference>
<dbReference type="PANTHER" id="PTHR23011">
    <property type="entry name" value="CYCLIC NUCLEOTIDE-BINDING DOMAIN CONTAINING PROTEIN"/>
    <property type="match status" value="1"/>
</dbReference>
<name>A0ABD3G4A6_9STRA</name>
<dbReference type="InterPro" id="IPR018490">
    <property type="entry name" value="cNMP-bd_dom_sf"/>
</dbReference>
<dbReference type="InterPro" id="IPR000595">
    <property type="entry name" value="cNMP-bd_dom"/>
</dbReference>
<evidence type="ECO:0000259" key="1">
    <source>
        <dbReference type="PROSITE" id="PS50042"/>
    </source>
</evidence>
<evidence type="ECO:0000313" key="2">
    <source>
        <dbReference type="EMBL" id="KAL3673411.1"/>
    </source>
</evidence>
<dbReference type="PROSITE" id="PS50042">
    <property type="entry name" value="CNMP_BINDING_3"/>
    <property type="match status" value="1"/>
</dbReference>
<dbReference type="PANTHER" id="PTHR23011:SF28">
    <property type="entry name" value="CYCLIC NUCLEOTIDE-BINDING DOMAIN CONTAINING PROTEIN"/>
    <property type="match status" value="1"/>
</dbReference>
<dbReference type="InterPro" id="IPR014710">
    <property type="entry name" value="RmlC-like_jellyroll"/>
</dbReference>
<keyword evidence="3" id="KW-1185">Reference proteome</keyword>
<dbReference type="Gene3D" id="2.60.120.10">
    <property type="entry name" value="Jelly Rolls"/>
    <property type="match status" value="1"/>
</dbReference>
<protein>
    <recommendedName>
        <fullName evidence="1">Cyclic nucleotide-binding domain-containing protein</fullName>
    </recommendedName>
</protein>
<dbReference type="CDD" id="cd00038">
    <property type="entry name" value="CAP_ED"/>
    <property type="match status" value="1"/>
</dbReference>
<dbReference type="EMBL" id="JBIMZQ010000002">
    <property type="protein sequence ID" value="KAL3673411.1"/>
    <property type="molecule type" value="Genomic_DNA"/>
</dbReference>
<evidence type="ECO:0000313" key="3">
    <source>
        <dbReference type="Proteomes" id="UP001632037"/>
    </source>
</evidence>
<dbReference type="Proteomes" id="UP001632037">
    <property type="component" value="Unassembled WGS sequence"/>
</dbReference>